<dbReference type="EMBL" id="FQZS01000027">
    <property type="protein sequence ID" value="SHJ29857.1"/>
    <property type="molecule type" value="Genomic_DNA"/>
</dbReference>
<evidence type="ECO:0000256" key="16">
    <source>
        <dbReference type="ARBA" id="ARBA00023264"/>
    </source>
</evidence>
<evidence type="ECO:0000256" key="2">
    <source>
        <dbReference type="ARBA" id="ARBA00004651"/>
    </source>
</evidence>
<evidence type="ECO:0000256" key="12">
    <source>
        <dbReference type="ARBA" id="ARBA00022989"/>
    </source>
</evidence>
<gene>
    <name evidence="21" type="ORF">SAMN02745176_03103</name>
</gene>
<evidence type="ECO:0000256" key="6">
    <source>
        <dbReference type="ARBA" id="ARBA00013170"/>
    </source>
</evidence>
<dbReference type="GO" id="GO:0008444">
    <property type="term" value="F:CDP-diacylglycerol-glycerol-3-phosphate 3-phosphatidyltransferase activity"/>
    <property type="evidence" value="ECO:0007669"/>
    <property type="project" value="UniProtKB-UniRule"/>
</dbReference>
<dbReference type="InterPro" id="IPR048254">
    <property type="entry name" value="CDP_ALCOHOL_P_TRANSF_CS"/>
</dbReference>
<keyword evidence="14 20" id="KW-0472">Membrane</keyword>
<comment type="catalytic activity">
    <reaction evidence="17">
        <text>a CDP-1,2-diacyl-sn-glycerol + sn-glycerol 3-phosphate = a 1,2-diacyl-sn-glycero-3-phospho-(1'-sn-glycero-3'-phosphate) + CMP + H(+)</text>
        <dbReference type="Rhea" id="RHEA:12593"/>
        <dbReference type="ChEBI" id="CHEBI:15378"/>
        <dbReference type="ChEBI" id="CHEBI:57597"/>
        <dbReference type="ChEBI" id="CHEBI:58332"/>
        <dbReference type="ChEBI" id="CHEBI:60110"/>
        <dbReference type="ChEBI" id="CHEBI:60377"/>
        <dbReference type="EC" id="2.7.8.5"/>
    </reaction>
</comment>
<evidence type="ECO:0000256" key="11">
    <source>
        <dbReference type="ARBA" id="ARBA00022692"/>
    </source>
</evidence>
<feature type="transmembrane region" description="Helical" evidence="20">
    <location>
        <begin position="71"/>
        <end position="95"/>
    </location>
</feature>
<evidence type="ECO:0000256" key="14">
    <source>
        <dbReference type="ARBA" id="ARBA00023136"/>
    </source>
</evidence>
<comment type="pathway">
    <text evidence="3">Phospholipid metabolism; phosphatidylglycerol biosynthesis; phosphatidylglycerol from CDP-diacylglycerol: step 1/2.</text>
</comment>
<dbReference type="InterPro" id="IPR043130">
    <property type="entry name" value="CDP-OH_PTrfase_TM_dom"/>
</dbReference>
<keyword evidence="11 20" id="KW-0812">Transmembrane</keyword>
<evidence type="ECO:0000313" key="22">
    <source>
        <dbReference type="Proteomes" id="UP000184442"/>
    </source>
</evidence>
<keyword evidence="10 19" id="KW-0808">Transferase</keyword>
<dbReference type="STRING" id="1122184.SAMN02745176_03103"/>
<organism evidence="21 22">
    <name type="scientific">Lutispora thermophila DSM 19022</name>
    <dbReference type="NCBI Taxonomy" id="1122184"/>
    <lineage>
        <taxon>Bacteria</taxon>
        <taxon>Bacillati</taxon>
        <taxon>Bacillota</taxon>
        <taxon>Clostridia</taxon>
        <taxon>Lutisporales</taxon>
        <taxon>Lutisporaceae</taxon>
        <taxon>Lutispora</taxon>
    </lineage>
</organism>
<dbReference type="Proteomes" id="UP000184442">
    <property type="component" value="Unassembled WGS sequence"/>
</dbReference>
<comment type="pathway">
    <text evidence="4">Lipid metabolism.</text>
</comment>
<sequence length="180" mass="20360">MNIANKITILRIILIPIFMIFMLIDVSYNMEIALGIFLIASFTDKLDGYYARKYNLVTDLGKFLDPLADKLLVTAAFLSFIELGRIEAWIVFIILAREFAVTGLRGIAANKKIVIAASNMGKVKTVTQIITIIILFLDNYPFTLINVPMDIICIYITLIITIVSGADYFIKYFKAFKNQI</sequence>
<evidence type="ECO:0000256" key="15">
    <source>
        <dbReference type="ARBA" id="ARBA00023209"/>
    </source>
</evidence>
<evidence type="ECO:0000256" key="18">
    <source>
        <dbReference type="NCBIfam" id="TIGR00560"/>
    </source>
</evidence>
<evidence type="ECO:0000256" key="10">
    <source>
        <dbReference type="ARBA" id="ARBA00022679"/>
    </source>
</evidence>
<dbReference type="EC" id="2.7.8.5" evidence="6 18"/>
<dbReference type="Gene3D" id="1.20.120.1760">
    <property type="match status" value="1"/>
</dbReference>
<dbReference type="GO" id="GO:0005886">
    <property type="term" value="C:plasma membrane"/>
    <property type="evidence" value="ECO:0007669"/>
    <property type="project" value="UniProtKB-SubCell"/>
</dbReference>
<dbReference type="Pfam" id="PF01066">
    <property type="entry name" value="CDP-OH_P_transf"/>
    <property type="match status" value="1"/>
</dbReference>
<proteinExistence type="inferred from homology"/>
<dbReference type="FunFam" id="1.20.120.1760:FF:000004">
    <property type="entry name" value="CDP-diacylglycerol--glycerol-3-phosphate 3-phosphatidyltransferase"/>
    <property type="match status" value="1"/>
</dbReference>
<keyword evidence="22" id="KW-1185">Reference proteome</keyword>
<evidence type="ECO:0000256" key="19">
    <source>
        <dbReference type="RuleBase" id="RU003750"/>
    </source>
</evidence>
<evidence type="ECO:0000256" key="13">
    <source>
        <dbReference type="ARBA" id="ARBA00023098"/>
    </source>
</evidence>
<comment type="similarity">
    <text evidence="5 19">Belongs to the CDP-alcohol phosphatidyltransferase class-I family.</text>
</comment>
<dbReference type="AlphaFoldDB" id="A0A1M6I5X3"/>
<reference evidence="21 22" key="1">
    <citation type="submission" date="2016-11" db="EMBL/GenBank/DDBJ databases">
        <authorList>
            <person name="Jaros S."/>
            <person name="Januszkiewicz K."/>
            <person name="Wedrychowicz H."/>
        </authorList>
    </citation>
    <scope>NUCLEOTIDE SEQUENCE [LARGE SCALE GENOMIC DNA]</scope>
    <source>
        <strain evidence="21 22">DSM 19022</strain>
    </source>
</reference>
<dbReference type="GO" id="GO:0006655">
    <property type="term" value="P:phosphatidylglycerol biosynthetic process"/>
    <property type="evidence" value="ECO:0007669"/>
    <property type="project" value="UniProtKB-UniPathway"/>
</dbReference>
<dbReference type="NCBIfam" id="TIGR00560">
    <property type="entry name" value="pgsA"/>
    <property type="match status" value="1"/>
</dbReference>
<evidence type="ECO:0000256" key="9">
    <source>
        <dbReference type="ARBA" id="ARBA00022516"/>
    </source>
</evidence>
<keyword evidence="9" id="KW-0444">Lipid biosynthesis</keyword>
<dbReference type="UniPathway" id="UPA00084">
    <property type="reaction ID" value="UER00503"/>
</dbReference>
<evidence type="ECO:0000256" key="1">
    <source>
        <dbReference type="ARBA" id="ARBA00003973"/>
    </source>
</evidence>
<dbReference type="InterPro" id="IPR004570">
    <property type="entry name" value="Phosphatidylglycerol_P_synth"/>
</dbReference>
<evidence type="ECO:0000256" key="7">
    <source>
        <dbReference type="ARBA" id="ARBA00014944"/>
    </source>
</evidence>
<keyword evidence="13" id="KW-0443">Lipid metabolism</keyword>
<evidence type="ECO:0000256" key="17">
    <source>
        <dbReference type="ARBA" id="ARBA00048586"/>
    </source>
</evidence>
<dbReference type="PIRSF" id="PIRSF000847">
    <property type="entry name" value="Phos_ph_gly_syn"/>
    <property type="match status" value="1"/>
</dbReference>
<evidence type="ECO:0000256" key="20">
    <source>
        <dbReference type="SAM" id="Phobius"/>
    </source>
</evidence>
<evidence type="ECO:0000256" key="5">
    <source>
        <dbReference type="ARBA" id="ARBA00010441"/>
    </source>
</evidence>
<dbReference type="PANTHER" id="PTHR14269:SF62">
    <property type="entry name" value="CDP-DIACYLGLYCEROL--GLYCEROL-3-PHOSPHATE 3-PHOSPHATIDYLTRANSFERASE 1, CHLOROPLASTIC"/>
    <property type="match status" value="1"/>
</dbReference>
<feature type="transmembrane region" description="Helical" evidence="20">
    <location>
        <begin position="116"/>
        <end position="137"/>
    </location>
</feature>
<evidence type="ECO:0000256" key="4">
    <source>
        <dbReference type="ARBA" id="ARBA00005189"/>
    </source>
</evidence>
<accession>A0A1M6I5X3</accession>
<name>A0A1M6I5X3_9FIRM</name>
<evidence type="ECO:0000256" key="3">
    <source>
        <dbReference type="ARBA" id="ARBA00005042"/>
    </source>
</evidence>
<dbReference type="RefSeq" id="WP_073027286.1">
    <property type="nucleotide sequence ID" value="NZ_FQZS01000027.1"/>
</dbReference>
<keyword evidence="12 20" id="KW-1133">Transmembrane helix</keyword>
<protein>
    <recommendedName>
        <fullName evidence="7 18">CDP-diacylglycerol--glycerol-3-phosphate 3-phosphatidyltransferase</fullName>
        <ecNumber evidence="6 18">2.7.8.5</ecNumber>
    </recommendedName>
</protein>
<dbReference type="PROSITE" id="PS00379">
    <property type="entry name" value="CDP_ALCOHOL_P_TRANSF"/>
    <property type="match status" value="1"/>
</dbReference>
<comment type="function">
    <text evidence="1">This protein catalyzes the committed step to the synthesis of the acidic phospholipids.</text>
</comment>
<comment type="subcellular location">
    <subcellularLocation>
        <location evidence="2">Cell membrane</location>
        <topology evidence="2">Multi-pass membrane protein</topology>
    </subcellularLocation>
</comment>
<dbReference type="OrthoDB" id="9796672at2"/>
<dbReference type="InterPro" id="IPR000462">
    <property type="entry name" value="CDP-OH_P_trans"/>
</dbReference>
<keyword evidence="8" id="KW-1003">Cell membrane</keyword>
<keyword evidence="15" id="KW-0594">Phospholipid biosynthesis</keyword>
<feature type="transmembrane region" description="Helical" evidence="20">
    <location>
        <begin position="149"/>
        <end position="170"/>
    </location>
</feature>
<evidence type="ECO:0000313" key="21">
    <source>
        <dbReference type="EMBL" id="SHJ29857.1"/>
    </source>
</evidence>
<feature type="transmembrane region" description="Helical" evidence="20">
    <location>
        <begin position="12"/>
        <end position="40"/>
    </location>
</feature>
<keyword evidence="16" id="KW-1208">Phospholipid metabolism</keyword>
<dbReference type="PANTHER" id="PTHR14269">
    <property type="entry name" value="CDP-DIACYLGLYCEROL--GLYCEROL-3-PHOSPHATE 3-PHOSPHATIDYLTRANSFERASE-RELATED"/>
    <property type="match status" value="1"/>
</dbReference>
<evidence type="ECO:0000256" key="8">
    <source>
        <dbReference type="ARBA" id="ARBA00022475"/>
    </source>
</evidence>
<dbReference type="InterPro" id="IPR050324">
    <property type="entry name" value="CDP-alcohol_PTase-I"/>
</dbReference>